<dbReference type="EMBL" id="CP022530">
    <property type="protein sequence ID" value="ASP40427.1"/>
    <property type="molecule type" value="Genomic_DNA"/>
</dbReference>
<evidence type="ECO:0000313" key="1">
    <source>
        <dbReference type="EMBL" id="ASP40427.1"/>
    </source>
</evidence>
<dbReference type="Proteomes" id="UP000202440">
    <property type="component" value="Chromosome"/>
</dbReference>
<name>A0A222FN22_9GAMM</name>
<sequence length="136" mass="14595">MLPALLGILPAVADSTAHITITVENASSRPQYVEVVDAQCPSTRSSGCQMAEIMVNSEPCQQNANNQDCSRARTLLHSFECIDGGLFSGQLAAHQQITLQACAGRSGKAKLKTRNSKTSPWTVHSWVGKNSVVKIK</sequence>
<accession>A0A222FN22</accession>
<reference evidence="1 2" key="1">
    <citation type="submission" date="2017-07" db="EMBL/GenBank/DDBJ databases">
        <title>Annotated genome sequence of Bacterioplanes sanyensis isolated from Red Sea.</title>
        <authorList>
            <person name="Rehman Z.U."/>
        </authorList>
    </citation>
    <scope>NUCLEOTIDE SEQUENCE [LARGE SCALE GENOMIC DNA]</scope>
    <source>
        <strain evidence="1 2">NV9</strain>
    </source>
</reference>
<proteinExistence type="predicted"/>
<organism evidence="1 2">
    <name type="scientific">Bacterioplanes sanyensis</name>
    <dbReference type="NCBI Taxonomy" id="1249553"/>
    <lineage>
        <taxon>Bacteria</taxon>
        <taxon>Pseudomonadati</taxon>
        <taxon>Pseudomonadota</taxon>
        <taxon>Gammaproteobacteria</taxon>
        <taxon>Oceanospirillales</taxon>
        <taxon>Oceanospirillaceae</taxon>
        <taxon>Bacterioplanes</taxon>
    </lineage>
</organism>
<keyword evidence="2" id="KW-1185">Reference proteome</keyword>
<dbReference type="AlphaFoldDB" id="A0A222FN22"/>
<gene>
    <name evidence="1" type="ORF">CHH28_17860</name>
</gene>
<evidence type="ECO:0000313" key="2">
    <source>
        <dbReference type="Proteomes" id="UP000202440"/>
    </source>
</evidence>
<protein>
    <submittedName>
        <fullName evidence="1">Uncharacterized protein</fullName>
    </submittedName>
</protein>
<dbReference type="KEGG" id="bsan:CHH28_17860"/>